<keyword evidence="4" id="KW-0175">Coiled coil</keyword>
<dbReference type="SMART" id="SM00220">
    <property type="entry name" value="S_TKc"/>
    <property type="match status" value="1"/>
</dbReference>
<dbReference type="Gene3D" id="1.10.510.10">
    <property type="entry name" value="Transferase(Phosphotransferase) domain 1"/>
    <property type="match status" value="1"/>
</dbReference>
<evidence type="ECO:0000256" key="1">
    <source>
        <dbReference type="ARBA" id="ARBA00022741"/>
    </source>
</evidence>
<dbReference type="PROSITE" id="PS50097">
    <property type="entry name" value="BTB"/>
    <property type="match status" value="1"/>
</dbReference>
<organism evidence="7 8">
    <name type="scientific">Symbiodinium natans</name>
    <dbReference type="NCBI Taxonomy" id="878477"/>
    <lineage>
        <taxon>Eukaryota</taxon>
        <taxon>Sar</taxon>
        <taxon>Alveolata</taxon>
        <taxon>Dinophyceae</taxon>
        <taxon>Suessiales</taxon>
        <taxon>Symbiodiniaceae</taxon>
        <taxon>Symbiodinium</taxon>
    </lineage>
</organism>
<gene>
    <name evidence="7" type="primary">BPM2</name>
    <name evidence="7" type="ORF">SNAT2548_LOCUS15245</name>
</gene>
<dbReference type="OrthoDB" id="272141at2759"/>
<dbReference type="InterPro" id="IPR008271">
    <property type="entry name" value="Ser/Thr_kinase_AS"/>
</dbReference>
<comment type="caution">
    <text evidence="7">The sequence shown here is derived from an EMBL/GenBank/DDBJ whole genome shotgun (WGS) entry which is preliminary data.</text>
</comment>
<dbReference type="Pfam" id="PF00069">
    <property type="entry name" value="Pkinase"/>
    <property type="match status" value="1"/>
</dbReference>
<evidence type="ECO:0000259" key="5">
    <source>
        <dbReference type="PROSITE" id="PS50011"/>
    </source>
</evidence>
<protein>
    <submittedName>
        <fullName evidence="7">BPM2 protein</fullName>
    </submittedName>
</protein>
<keyword evidence="1 3" id="KW-0547">Nucleotide-binding</keyword>
<dbReference type="InterPro" id="IPR017441">
    <property type="entry name" value="Protein_kinase_ATP_BS"/>
</dbReference>
<dbReference type="InterPro" id="IPR000719">
    <property type="entry name" value="Prot_kinase_dom"/>
</dbReference>
<evidence type="ECO:0000313" key="7">
    <source>
        <dbReference type="EMBL" id="CAE7288572.1"/>
    </source>
</evidence>
<keyword evidence="8" id="KW-1185">Reference proteome</keyword>
<accession>A0A812MY42</accession>
<dbReference type="InterPro" id="IPR011333">
    <property type="entry name" value="SKP1/BTB/POZ_sf"/>
</dbReference>
<dbReference type="PROSITE" id="PS00107">
    <property type="entry name" value="PROTEIN_KINASE_ATP"/>
    <property type="match status" value="1"/>
</dbReference>
<dbReference type="EMBL" id="CAJNDS010001902">
    <property type="protein sequence ID" value="CAE7288572.1"/>
    <property type="molecule type" value="Genomic_DNA"/>
</dbReference>
<dbReference type="SUPFAM" id="SSF54695">
    <property type="entry name" value="POZ domain"/>
    <property type="match status" value="1"/>
</dbReference>
<dbReference type="PROSITE" id="PS00108">
    <property type="entry name" value="PROTEIN_KINASE_ST"/>
    <property type="match status" value="1"/>
</dbReference>
<feature type="domain" description="Protein kinase" evidence="5">
    <location>
        <begin position="602"/>
        <end position="838"/>
    </location>
</feature>
<evidence type="ECO:0000256" key="3">
    <source>
        <dbReference type="PROSITE-ProRule" id="PRU10141"/>
    </source>
</evidence>
<dbReference type="GO" id="GO:0005524">
    <property type="term" value="F:ATP binding"/>
    <property type="evidence" value="ECO:0007669"/>
    <property type="project" value="UniProtKB-UniRule"/>
</dbReference>
<reference evidence="7" key="1">
    <citation type="submission" date="2021-02" db="EMBL/GenBank/DDBJ databases">
        <authorList>
            <person name="Dougan E. K."/>
            <person name="Rhodes N."/>
            <person name="Thang M."/>
            <person name="Chan C."/>
        </authorList>
    </citation>
    <scope>NUCLEOTIDE SEQUENCE</scope>
</reference>
<evidence type="ECO:0000256" key="2">
    <source>
        <dbReference type="ARBA" id="ARBA00022840"/>
    </source>
</evidence>
<dbReference type="InterPro" id="IPR011009">
    <property type="entry name" value="Kinase-like_dom_sf"/>
</dbReference>
<dbReference type="SUPFAM" id="SSF56112">
    <property type="entry name" value="Protein kinase-like (PK-like)"/>
    <property type="match status" value="1"/>
</dbReference>
<dbReference type="GO" id="GO:0004672">
    <property type="term" value="F:protein kinase activity"/>
    <property type="evidence" value="ECO:0007669"/>
    <property type="project" value="InterPro"/>
</dbReference>
<evidence type="ECO:0000256" key="4">
    <source>
        <dbReference type="SAM" id="Coils"/>
    </source>
</evidence>
<name>A0A812MY42_9DINO</name>
<dbReference type="PANTHER" id="PTHR24413">
    <property type="entry name" value="SPECKLE-TYPE POZ PROTEIN"/>
    <property type="match status" value="1"/>
</dbReference>
<proteinExistence type="predicted"/>
<evidence type="ECO:0000313" key="8">
    <source>
        <dbReference type="Proteomes" id="UP000604046"/>
    </source>
</evidence>
<dbReference type="Proteomes" id="UP000604046">
    <property type="component" value="Unassembled WGS sequence"/>
</dbReference>
<feature type="domain" description="BTB" evidence="6">
    <location>
        <begin position="299"/>
        <end position="366"/>
    </location>
</feature>
<dbReference type="AlphaFoldDB" id="A0A812MY42"/>
<feature type="binding site" evidence="3">
    <location>
        <position position="631"/>
    </location>
    <ligand>
        <name>ATP</name>
        <dbReference type="ChEBI" id="CHEBI:30616"/>
    </ligand>
</feature>
<evidence type="ECO:0000259" key="6">
    <source>
        <dbReference type="PROSITE" id="PS50097"/>
    </source>
</evidence>
<dbReference type="Gene3D" id="3.30.710.10">
    <property type="entry name" value="Potassium Channel Kv1.1, Chain A"/>
    <property type="match status" value="1"/>
</dbReference>
<keyword evidence="2 3" id="KW-0067">ATP-binding</keyword>
<dbReference type="CDD" id="cd14733">
    <property type="entry name" value="BACK"/>
    <property type="match status" value="1"/>
</dbReference>
<dbReference type="SMART" id="SM00225">
    <property type="entry name" value="BTB"/>
    <property type="match status" value="1"/>
</dbReference>
<sequence>MAGLTAEELRAEIEAAKQQAAAEDVRARQIDIEVDEATERQRLRRELEQARATLSTKQTRNRFWSAFRDDVDKDRAGKHLADPGKAQPHTAKPQLLSASSIEQCTSFGHAVARGEYVWKLQQVSWLPSMLRQEELLTAQSEIFWVDTFPFQFVYNPNGGDLDSTFDPHDRSAQGSVAIMADPGEAVLLRYRIYVKARSGSFVQWGETCDEVLDGDVTACGPDVSWHDQGHPSATGLFGLTFKQLLQSEWVEDDTLTLKFVLEVRPEGCYESKVLSQTVEVPEATMNRDTKALLEKGTCSDVRFIVQGEDVHAHSQVLCARSEVLEKQLTGGMQETASKVIVVEDCDVAIFKAFLQFLYTDRLPTIDELAAQAPSDQRGDGNVQLLQMQALLAVSHKYQATRLQRWCEAQLCERLSSAEVCGILGQAHLFQAKQLEKACLAYIKRHLTEVLKLPAYAEMVAKWPEIGMKLSLFSAGVPEAEAAAVVEASSTVETCHKRRRLQSCAQEQDLRSAPCNDVQEQSQMNALLLLLFAGPCIAVRQQLDGGDGETDQITIRKVRDILEGEEYFLPEKPHREREGQNLMQKEEQQVEVEGCPRSSTEWQLTGKTLGQGAMGKVVEVSASGRRGSFALKIPLDWDAEEDAKLEVAVMKASALKRCDHVMTLTEASPCVKGQGVNRMAYVAPEMAGDLDKWLRQSSARRKNRCGQSVVEQLVSGMKCLHSAGYIHGDFKPDNVFYKELDSSGCPSGVVLADFGLSHRIGSTMSQYSSRYYPGSHHLPGSIFSGASDTLHIATGRRGQVEVREDIDRCSLKWVASNFFGIQVNYPLTRGTCGPMGPRR</sequence>
<dbReference type="PROSITE" id="PS50011">
    <property type="entry name" value="PROTEIN_KINASE_DOM"/>
    <property type="match status" value="1"/>
</dbReference>
<dbReference type="InterPro" id="IPR000210">
    <property type="entry name" value="BTB/POZ_dom"/>
</dbReference>
<dbReference type="Pfam" id="PF00651">
    <property type="entry name" value="BTB"/>
    <property type="match status" value="1"/>
</dbReference>
<feature type="coiled-coil region" evidence="4">
    <location>
        <begin position="6"/>
        <end position="60"/>
    </location>
</feature>